<dbReference type="AlphaFoldDB" id="A0A090YWZ6"/>
<dbReference type="SUPFAM" id="SSF53850">
    <property type="entry name" value="Periplasmic binding protein-like II"/>
    <property type="match status" value="1"/>
</dbReference>
<evidence type="ECO:0000256" key="2">
    <source>
        <dbReference type="SAM" id="SignalP"/>
    </source>
</evidence>
<dbReference type="GO" id="GO:0030976">
    <property type="term" value="F:thiamine pyrophosphate binding"/>
    <property type="evidence" value="ECO:0007669"/>
    <property type="project" value="TreeGrafter"/>
</dbReference>
<sequence>MRKIAFFFFLLVIGGAMSSCSRDTTAIKYNKSGLPILNDRHLVAYVAAREEVGEALLSSFCKPRGCTYEFIRLSTEEILRRVEEEAGNPKADIIIGGTVDAHQMMKQKDLSIPVTSQHANRISKNVKDKDGYWYGYEVEKLAIAINKERWNEEIAPLGLPFPSVWKDLLNSAYAGKIVMPDPNVSGTAYTLFQSIIDTFGEEEAKGYVKSLAGQVAEVTVNGYMPAEYVASGEYMIGINFMGDQRMLQKQGFPIVSIVPEQTGLSVNAISKLKRAPSGIIADLFIDYCLSEEAGHILEKVSFGVPTMFAKNEKEIEGQPVRRTNKNISNSGIIEIWNRQRLSQK</sequence>
<reference evidence="3 5" key="1">
    <citation type="submission" date="2014-04" db="EMBL/GenBank/DDBJ databases">
        <authorList>
            <person name="Bishop-Lilly K.A."/>
            <person name="Broomall S.M."/>
            <person name="Chain P.S."/>
            <person name="Chertkov O."/>
            <person name="Coyne S.R."/>
            <person name="Daligault H.E."/>
            <person name="Davenport K.W."/>
            <person name="Erkkila T."/>
            <person name="Frey K.G."/>
            <person name="Gibbons H.S."/>
            <person name="Gu W."/>
            <person name="Jaissle J."/>
            <person name="Johnson S.L."/>
            <person name="Koroleva G.I."/>
            <person name="Ladner J.T."/>
            <person name="Lo C.-C."/>
            <person name="Minogue T.D."/>
            <person name="Munk C."/>
            <person name="Palacios G.F."/>
            <person name="Redden C.L."/>
            <person name="Rosenzweig C.N."/>
            <person name="Scholz M.B."/>
            <person name="Teshima H."/>
            <person name="Xu Y."/>
        </authorList>
    </citation>
    <scope>NUCLEOTIDE SEQUENCE [LARGE SCALE GENOMIC DNA]</scope>
    <source>
        <strain evidence="3 5">BHP</strain>
    </source>
</reference>
<dbReference type="GO" id="GO:0030288">
    <property type="term" value="C:outer membrane-bounded periplasmic space"/>
    <property type="evidence" value="ECO:0007669"/>
    <property type="project" value="TreeGrafter"/>
</dbReference>
<protein>
    <submittedName>
        <fullName evidence="3">Bacterial extracellular solute-binding family protein</fullName>
    </submittedName>
    <submittedName>
        <fullName evidence="4">Extracellular solute-binding protein</fullName>
    </submittedName>
</protein>
<comment type="caution">
    <text evidence="3">The sequence shown here is derived from an EMBL/GenBank/DDBJ whole genome shotgun (WGS) entry which is preliminary data.</text>
</comment>
<keyword evidence="1 2" id="KW-0732">Signal</keyword>
<gene>
    <name evidence="4" type="ORF">D0U04_21320</name>
    <name evidence="3" type="ORF">DJ93_2214</name>
</gene>
<dbReference type="GO" id="GO:0030975">
    <property type="term" value="F:thiamine binding"/>
    <property type="evidence" value="ECO:0007669"/>
    <property type="project" value="TreeGrafter"/>
</dbReference>
<dbReference type="Pfam" id="PF13343">
    <property type="entry name" value="SBP_bac_6"/>
    <property type="match status" value="1"/>
</dbReference>
<dbReference type="Gene3D" id="3.40.190.10">
    <property type="entry name" value="Periplasmic binding protein-like II"/>
    <property type="match status" value="2"/>
</dbReference>
<proteinExistence type="predicted"/>
<evidence type="ECO:0000256" key="1">
    <source>
        <dbReference type="ARBA" id="ARBA00022729"/>
    </source>
</evidence>
<feature type="signal peptide" evidence="2">
    <location>
        <begin position="1"/>
        <end position="18"/>
    </location>
</feature>
<dbReference type="PROSITE" id="PS51257">
    <property type="entry name" value="PROKAR_LIPOPROTEIN"/>
    <property type="match status" value="1"/>
</dbReference>
<dbReference type="Proteomes" id="UP000264294">
    <property type="component" value="Unassembled WGS sequence"/>
</dbReference>
<accession>A0A090YWZ6</accession>
<dbReference type="eggNOG" id="COG1840">
    <property type="taxonomic scope" value="Bacteria"/>
</dbReference>
<evidence type="ECO:0000313" key="6">
    <source>
        <dbReference type="Proteomes" id="UP000264294"/>
    </source>
</evidence>
<dbReference type="PANTHER" id="PTHR30006">
    <property type="entry name" value="THIAMINE-BINDING PERIPLASMIC PROTEIN-RELATED"/>
    <property type="match status" value="1"/>
</dbReference>
<evidence type="ECO:0000313" key="3">
    <source>
        <dbReference type="EMBL" id="KFN02563.1"/>
    </source>
</evidence>
<organism evidence="3 5">
    <name type="scientific">Bacillus clarus</name>
    <dbReference type="NCBI Taxonomy" id="2338372"/>
    <lineage>
        <taxon>Bacteria</taxon>
        <taxon>Bacillati</taxon>
        <taxon>Bacillota</taxon>
        <taxon>Bacilli</taxon>
        <taxon>Bacillales</taxon>
        <taxon>Bacillaceae</taxon>
        <taxon>Bacillus</taxon>
        <taxon>Bacillus cereus group</taxon>
    </lineage>
</organism>
<dbReference type="GO" id="GO:0015888">
    <property type="term" value="P:thiamine transport"/>
    <property type="evidence" value="ECO:0007669"/>
    <property type="project" value="TreeGrafter"/>
</dbReference>
<dbReference type="CDD" id="cd13544">
    <property type="entry name" value="PBP2_Fbp_like_1"/>
    <property type="match status" value="1"/>
</dbReference>
<dbReference type="RefSeq" id="WP_042980966.1">
    <property type="nucleotide sequence ID" value="NZ_JMQC01000008.1"/>
</dbReference>
<name>A0A090YWZ6_9BACI</name>
<evidence type="ECO:0000313" key="4">
    <source>
        <dbReference type="EMBL" id="RFT64802.1"/>
    </source>
</evidence>
<dbReference type="STRING" id="1405.B7492_28200"/>
<keyword evidence="6" id="KW-1185">Reference proteome</keyword>
<reference evidence="4 6" key="2">
    <citation type="submission" date="2018-08" db="EMBL/GenBank/DDBJ databases">
        <title>Bacillus clarus sp. nov. strain PS00077A.</title>
        <authorList>
            <person name="Mendez Acevedo M."/>
            <person name="Carroll L."/>
            <person name="Mukherjee M."/>
            <person name="Wiedmann M."/>
            <person name="Kovac J."/>
        </authorList>
    </citation>
    <scope>NUCLEOTIDE SEQUENCE [LARGE SCALE GENOMIC DNA]</scope>
    <source>
        <strain evidence="4 6">PS00077A</strain>
    </source>
</reference>
<dbReference type="PANTHER" id="PTHR30006:SF2">
    <property type="entry name" value="ABC TRANSPORTER SUBSTRATE-BINDING PROTEIN"/>
    <property type="match status" value="1"/>
</dbReference>
<dbReference type="Proteomes" id="UP000029389">
    <property type="component" value="Unassembled WGS sequence"/>
</dbReference>
<feature type="chain" id="PRO_5001867567" evidence="2">
    <location>
        <begin position="19"/>
        <end position="344"/>
    </location>
</feature>
<evidence type="ECO:0000313" key="5">
    <source>
        <dbReference type="Proteomes" id="UP000029389"/>
    </source>
</evidence>
<dbReference type="EMBL" id="QVOD01000033">
    <property type="protein sequence ID" value="RFT64802.1"/>
    <property type="molecule type" value="Genomic_DNA"/>
</dbReference>
<dbReference type="EMBL" id="JMQC01000008">
    <property type="protein sequence ID" value="KFN02563.1"/>
    <property type="molecule type" value="Genomic_DNA"/>
</dbReference>
<dbReference type="PATRIC" id="fig|1405.8.peg.2395"/>